<dbReference type="GO" id="GO:0005737">
    <property type="term" value="C:cytoplasm"/>
    <property type="evidence" value="ECO:0007669"/>
    <property type="project" value="UniProtKB-SubCell"/>
</dbReference>
<evidence type="ECO:0000256" key="2">
    <source>
        <dbReference type="ARBA" id="ARBA00007599"/>
    </source>
</evidence>
<dbReference type="InterPro" id="IPR027417">
    <property type="entry name" value="P-loop_NTPase"/>
</dbReference>
<keyword evidence="12" id="KW-1185">Reference proteome</keyword>
<dbReference type="Pfam" id="PF02367">
    <property type="entry name" value="TsaE"/>
    <property type="match status" value="1"/>
</dbReference>
<protein>
    <recommendedName>
        <fullName evidence="3">tRNA threonylcarbamoyladenosine biosynthesis protein TsaE</fullName>
    </recommendedName>
    <alternativeName>
        <fullName evidence="10">t(6)A37 threonylcarbamoyladenosine biosynthesis protein TsaE</fullName>
    </alternativeName>
</protein>
<reference evidence="11 12" key="1">
    <citation type="submission" date="2017-10" db="EMBL/GenBank/DDBJ databases">
        <title>Bacillus sp. nov., a halophilic bacterium isolated from a Yangshapao Lake.</title>
        <authorList>
            <person name="Wang H."/>
        </authorList>
    </citation>
    <scope>NUCLEOTIDE SEQUENCE [LARGE SCALE GENOMIC DNA]</scope>
    <source>
        <strain evidence="11 12">YSP-3</strain>
    </source>
</reference>
<keyword evidence="8" id="KW-0067">ATP-binding</keyword>
<dbReference type="OrthoDB" id="9815896at2"/>
<evidence type="ECO:0000256" key="10">
    <source>
        <dbReference type="ARBA" id="ARBA00032441"/>
    </source>
</evidence>
<dbReference type="SUPFAM" id="SSF52540">
    <property type="entry name" value="P-loop containing nucleoside triphosphate hydrolases"/>
    <property type="match status" value="1"/>
</dbReference>
<comment type="subcellular location">
    <subcellularLocation>
        <location evidence="1">Cytoplasm</location>
    </subcellularLocation>
</comment>
<evidence type="ECO:0000256" key="7">
    <source>
        <dbReference type="ARBA" id="ARBA00022741"/>
    </source>
</evidence>
<evidence type="ECO:0000256" key="8">
    <source>
        <dbReference type="ARBA" id="ARBA00022840"/>
    </source>
</evidence>
<evidence type="ECO:0000313" key="11">
    <source>
        <dbReference type="EMBL" id="PYZ96329.1"/>
    </source>
</evidence>
<comment type="caution">
    <text evidence="11">The sequence shown here is derived from an EMBL/GenBank/DDBJ whole genome shotgun (WGS) entry which is preliminary data.</text>
</comment>
<evidence type="ECO:0000256" key="4">
    <source>
        <dbReference type="ARBA" id="ARBA00022490"/>
    </source>
</evidence>
<organism evidence="11 12">
    <name type="scientific">Alteribacter lacisalsi</name>
    <dbReference type="NCBI Taxonomy" id="2045244"/>
    <lineage>
        <taxon>Bacteria</taxon>
        <taxon>Bacillati</taxon>
        <taxon>Bacillota</taxon>
        <taxon>Bacilli</taxon>
        <taxon>Bacillales</taxon>
        <taxon>Bacillaceae</taxon>
        <taxon>Alteribacter</taxon>
    </lineage>
</organism>
<proteinExistence type="inferred from homology"/>
<evidence type="ECO:0000313" key="12">
    <source>
        <dbReference type="Proteomes" id="UP000248066"/>
    </source>
</evidence>
<accession>A0A2W0HHR3</accession>
<name>A0A2W0HHR3_9BACI</name>
<dbReference type="GO" id="GO:0016740">
    <property type="term" value="F:transferase activity"/>
    <property type="evidence" value="ECO:0007669"/>
    <property type="project" value="UniProtKB-KW"/>
</dbReference>
<evidence type="ECO:0000256" key="9">
    <source>
        <dbReference type="ARBA" id="ARBA00022842"/>
    </source>
</evidence>
<dbReference type="NCBIfam" id="TIGR00150">
    <property type="entry name" value="T6A_YjeE"/>
    <property type="match status" value="1"/>
</dbReference>
<dbReference type="PANTHER" id="PTHR33540:SF2">
    <property type="entry name" value="TRNA THREONYLCARBAMOYLADENOSINE BIOSYNTHESIS PROTEIN TSAE"/>
    <property type="match status" value="1"/>
</dbReference>
<keyword evidence="5" id="KW-0819">tRNA processing</keyword>
<dbReference type="AlphaFoldDB" id="A0A2W0HHR3"/>
<keyword evidence="4" id="KW-0963">Cytoplasm</keyword>
<dbReference type="Proteomes" id="UP000248066">
    <property type="component" value="Unassembled WGS sequence"/>
</dbReference>
<keyword evidence="11" id="KW-0808">Transferase</keyword>
<dbReference type="GO" id="GO:0046872">
    <property type="term" value="F:metal ion binding"/>
    <property type="evidence" value="ECO:0007669"/>
    <property type="project" value="UniProtKB-KW"/>
</dbReference>
<sequence>MNVSEFKIYTQSPEETLALAEKLAGYVKAGDVITLDGDLGAGKTSFTKGLAKGLGVKRNVNSPTFTIMKEYEGRDFPLYHMDAYRLEEGGDEMGLEEYFEGDGVSVVEWPEMIEDELPPYRLAIHIRHIGDTEREIRFEPAGERYRTICEELIENERTGN</sequence>
<evidence type="ECO:0000256" key="6">
    <source>
        <dbReference type="ARBA" id="ARBA00022723"/>
    </source>
</evidence>
<evidence type="ECO:0000256" key="3">
    <source>
        <dbReference type="ARBA" id="ARBA00019010"/>
    </source>
</evidence>
<gene>
    <name evidence="11" type="ORF">CR205_11400</name>
</gene>
<keyword evidence="9" id="KW-0460">Magnesium</keyword>
<dbReference type="PANTHER" id="PTHR33540">
    <property type="entry name" value="TRNA THREONYLCARBAMOYLADENOSINE BIOSYNTHESIS PROTEIN TSAE"/>
    <property type="match status" value="1"/>
</dbReference>
<dbReference type="GO" id="GO:0005524">
    <property type="term" value="F:ATP binding"/>
    <property type="evidence" value="ECO:0007669"/>
    <property type="project" value="UniProtKB-KW"/>
</dbReference>
<dbReference type="GO" id="GO:0002949">
    <property type="term" value="P:tRNA threonylcarbamoyladenosine modification"/>
    <property type="evidence" value="ECO:0007669"/>
    <property type="project" value="InterPro"/>
</dbReference>
<dbReference type="InterPro" id="IPR003442">
    <property type="entry name" value="T6A_TsaE"/>
</dbReference>
<dbReference type="EMBL" id="PDOF01000002">
    <property type="protein sequence ID" value="PYZ96329.1"/>
    <property type="molecule type" value="Genomic_DNA"/>
</dbReference>
<dbReference type="Gene3D" id="3.40.50.300">
    <property type="entry name" value="P-loop containing nucleotide triphosphate hydrolases"/>
    <property type="match status" value="1"/>
</dbReference>
<dbReference type="FunFam" id="3.40.50.300:FF:000777">
    <property type="entry name" value="tRNA (N6-adenosine(37)-N6)-threonylcarbamoyltransferase complex ATPase TsaE"/>
    <property type="match status" value="1"/>
</dbReference>
<keyword evidence="7" id="KW-0547">Nucleotide-binding</keyword>
<comment type="similarity">
    <text evidence="2">Belongs to the TsaE family.</text>
</comment>
<evidence type="ECO:0000256" key="5">
    <source>
        <dbReference type="ARBA" id="ARBA00022694"/>
    </source>
</evidence>
<keyword evidence="6" id="KW-0479">Metal-binding</keyword>
<evidence type="ECO:0000256" key="1">
    <source>
        <dbReference type="ARBA" id="ARBA00004496"/>
    </source>
</evidence>